<gene>
    <name evidence="2" type="ORF">KC622_03305</name>
</gene>
<dbReference type="EMBL" id="JAGQLM010000148">
    <property type="protein sequence ID" value="MCA9375331.1"/>
    <property type="molecule type" value="Genomic_DNA"/>
</dbReference>
<comment type="caution">
    <text evidence="2">The sequence shown here is derived from an EMBL/GenBank/DDBJ whole genome shotgun (WGS) entry which is preliminary data.</text>
</comment>
<sequence>MSKTILQLEQLFPKFNQLQKEYGDSEFLPIYGAGKVSSPDVMLIFMNPTGRNIASLQGWKGLRAPWIGTKQVWKLVNKLSIISNEQLNQIISAKADEWTENFAKEVYESVSMNNCYITNFAKCTMSDARSLPNSIFLQYKNLLLEEIYLVKPNMIVSFGNQVSSLLLSKTLSVSNYVNDEFEELVVDGISYKIYPTYYPVGQGQRNMPLAEKRLLRILNK</sequence>
<dbReference type="Proteomes" id="UP000748332">
    <property type="component" value="Unassembled WGS sequence"/>
</dbReference>
<name>A0A955KWX4_9BACT</name>
<proteinExistence type="predicted"/>
<reference evidence="2" key="1">
    <citation type="submission" date="2020-04" db="EMBL/GenBank/DDBJ databases">
        <authorList>
            <person name="Zhang T."/>
        </authorList>
    </citation>
    <scope>NUCLEOTIDE SEQUENCE</scope>
    <source>
        <strain evidence="2">HKST-UBA16</strain>
    </source>
</reference>
<feature type="domain" description="Uracil-DNA glycosylase-like" evidence="1">
    <location>
        <begin position="83"/>
        <end position="206"/>
    </location>
</feature>
<dbReference type="InterPro" id="IPR005122">
    <property type="entry name" value="Uracil-DNA_glycosylase-like"/>
</dbReference>
<organism evidence="2 3">
    <name type="scientific">Candidatus Dojkabacteria bacterium</name>
    <dbReference type="NCBI Taxonomy" id="2099670"/>
    <lineage>
        <taxon>Bacteria</taxon>
        <taxon>Candidatus Dojkabacteria</taxon>
    </lineage>
</organism>
<dbReference type="SUPFAM" id="SSF52141">
    <property type="entry name" value="Uracil-DNA glycosylase-like"/>
    <property type="match status" value="1"/>
</dbReference>
<accession>A0A955KWX4</accession>
<dbReference type="Pfam" id="PF03167">
    <property type="entry name" value="UDG"/>
    <property type="match status" value="1"/>
</dbReference>
<protein>
    <recommendedName>
        <fullName evidence="1">Uracil-DNA glycosylase-like domain-containing protein</fullName>
    </recommendedName>
</protein>
<dbReference type="InterPro" id="IPR036895">
    <property type="entry name" value="Uracil-DNA_glycosylase-like_sf"/>
</dbReference>
<evidence type="ECO:0000313" key="2">
    <source>
        <dbReference type="EMBL" id="MCA9375331.1"/>
    </source>
</evidence>
<dbReference type="AlphaFoldDB" id="A0A955KWX4"/>
<dbReference type="Gene3D" id="3.40.470.10">
    <property type="entry name" value="Uracil-DNA glycosylase-like domain"/>
    <property type="match status" value="1"/>
</dbReference>
<evidence type="ECO:0000259" key="1">
    <source>
        <dbReference type="Pfam" id="PF03167"/>
    </source>
</evidence>
<evidence type="ECO:0000313" key="3">
    <source>
        <dbReference type="Proteomes" id="UP000748332"/>
    </source>
</evidence>
<reference evidence="2" key="2">
    <citation type="journal article" date="2021" name="Microbiome">
        <title>Successional dynamics and alternative stable states in a saline activated sludge microbial community over 9 years.</title>
        <authorList>
            <person name="Wang Y."/>
            <person name="Ye J."/>
            <person name="Ju F."/>
            <person name="Liu L."/>
            <person name="Boyd J.A."/>
            <person name="Deng Y."/>
            <person name="Parks D.H."/>
            <person name="Jiang X."/>
            <person name="Yin X."/>
            <person name="Woodcroft B.J."/>
            <person name="Tyson G.W."/>
            <person name="Hugenholtz P."/>
            <person name="Polz M.F."/>
            <person name="Zhang T."/>
        </authorList>
    </citation>
    <scope>NUCLEOTIDE SEQUENCE</scope>
    <source>
        <strain evidence="2">HKST-UBA16</strain>
    </source>
</reference>